<dbReference type="InterPro" id="IPR056874">
    <property type="entry name" value="PHD_dom_pln"/>
</dbReference>
<dbReference type="OrthoDB" id="1935489at2759"/>
<evidence type="ECO:0000259" key="2">
    <source>
        <dbReference type="Pfam" id="PF25054"/>
    </source>
</evidence>
<evidence type="ECO:0000313" key="4">
    <source>
        <dbReference type="Proteomes" id="UP001055439"/>
    </source>
</evidence>
<name>A0A9E7IB86_9LILI</name>
<proteinExistence type="predicted"/>
<protein>
    <submittedName>
        <fullName evidence="3">Zinc finger protein</fullName>
    </submittedName>
</protein>
<dbReference type="EMBL" id="CP097511">
    <property type="protein sequence ID" value="URE45947.1"/>
    <property type="molecule type" value="Genomic_DNA"/>
</dbReference>
<evidence type="ECO:0000256" key="1">
    <source>
        <dbReference type="SAM" id="MobiDB-lite"/>
    </source>
</evidence>
<dbReference type="PANTHER" id="PTHR33779">
    <property type="entry name" value="EXPRESSED PROTEIN"/>
    <property type="match status" value="1"/>
</dbReference>
<keyword evidence="4" id="KW-1185">Reference proteome</keyword>
<evidence type="ECO:0000313" key="3">
    <source>
        <dbReference type="EMBL" id="URE45947.1"/>
    </source>
</evidence>
<dbReference type="PANTHER" id="PTHR33779:SF1">
    <property type="entry name" value="EXPRESSED PROTEIN"/>
    <property type="match status" value="1"/>
</dbReference>
<reference evidence="3" key="1">
    <citation type="submission" date="2022-05" db="EMBL/GenBank/DDBJ databases">
        <title>The Musa troglodytarum L. genome provides insights into the mechanism of non-climacteric behaviour and enrichment of carotenoids.</title>
        <authorList>
            <person name="Wang J."/>
        </authorList>
    </citation>
    <scope>NUCLEOTIDE SEQUENCE</scope>
    <source>
        <tissue evidence="3">Leaf</tissue>
    </source>
</reference>
<dbReference type="AlphaFoldDB" id="A0A9E7IB86"/>
<feature type="region of interest" description="Disordered" evidence="1">
    <location>
        <begin position="1"/>
        <end position="23"/>
    </location>
</feature>
<feature type="region of interest" description="Disordered" evidence="1">
    <location>
        <begin position="85"/>
        <end position="104"/>
    </location>
</feature>
<dbReference type="Pfam" id="PF25054">
    <property type="entry name" value="PHD_pln"/>
    <property type="match status" value="1"/>
</dbReference>
<accession>A0A9E7IB86</accession>
<gene>
    <name evidence="3" type="ORF">MUK42_04948</name>
</gene>
<dbReference type="Proteomes" id="UP001055439">
    <property type="component" value="Chromosome 9"/>
</dbReference>
<feature type="domain" description="PHD-type zinc finger plants" evidence="2">
    <location>
        <begin position="30"/>
        <end position="72"/>
    </location>
</feature>
<organism evidence="3 4">
    <name type="scientific">Musa troglodytarum</name>
    <name type="common">fe'i banana</name>
    <dbReference type="NCBI Taxonomy" id="320322"/>
    <lineage>
        <taxon>Eukaryota</taxon>
        <taxon>Viridiplantae</taxon>
        <taxon>Streptophyta</taxon>
        <taxon>Embryophyta</taxon>
        <taxon>Tracheophyta</taxon>
        <taxon>Spermatophyta</taxon>
        <taxon>Magnoliopsida</taxon>
        <taxon>Liliopsida</taxon>
        <taxon>Zingiberales</taxon>
        <taxon>Musaceae</taxon>
        <taxon>Musa</taxon>
    </lineage>
</organism>
<sequence length="159" mass="17642">MTPRPFLQQPELSAMGGEGGCSPPSSPVCSMCGDRGLPEELFRCKTCRVRFQHKYCSNLYPKAEAYRACNWCLRDVAAGKPVAPENCTAQNNSSSSSSNGDVVGSATAVKLRRCSSVLHLDEPIKRQRLPERPYEARSQAKQVFRGKVRRYKLLEEVSS</sequence>